<feature type="transmembrane region" description="Helical" evidence="11">
    <location>
        <begin position="58"/>
        <end position="78"/>
    </location>
</feature>
<dbReference type="Proteomes" id="UP000823201">
    <property type="component" value="Unassembled WGS sequence"/>
</dbReference>
<evidence type="ECO:0000313" key="14">
    <source>
        <dbReference type="EMBL" id="MBM7656719.1"/>
    </source>
</evidence>
<feature type="domain" description="CNNM transmembrane" evidence="13">
    <location>
        <begin position="1"/>
        <end position="202"/>
    </location>
</feature>
<dbReference type="PROSITE" id="PS51371">
    <property type="entry name" value="CBS"/>
    <property type="match status" value="2"/>
</dbReference>
<keyword evidence="3" id="KW-1003">Cell membrane</keyword>
<dbReference type="InterPro" id="IPR000644">
    <property type="entry name" value="CBS_dom"/>
</dbReference>
<dbReference type="SUPFAM" id="SSF56176">
    <property type="entry name" value="FAD-binding/transporter-associated domain-like"/>
    <property type="match status" value="1"/>
</dbReference>
<feature type="domain" description="CBS" evidence="12">
    <location>
        <begin position="285"/>
        <end position="342"/>
    </location>
</feature>
<keyword evidence="6 10" id="KW-1133">Transmembrane helix</keyword>
<organism evidence="14 15">
    <name type="scientific">Sporolactobacillus spathodeae</name>
    <dbReference type="NCBI Taxonomy" id="1465502"/>
    <lineage>
        <taxon>Bacteria</taxon>
        <taxon>Bacillati</taxon>
        <taxon>Bacillota</taxon>
        <taxon>Bacilli</taxon>
        <taxon>Bacillales</taxon>
        <taxon>Sporolactobacillaceae</taxon>
        <taxon>Sporolactobacillus</taxon>
    </lineage>
</organism>
<keyword evidence="8 10" id="KW-0472">Membrane</keyword>
<comment type="caution">
    <text evidence="14">The sequence shown here is derived from an EMBL/GenBank/DDBJ whole genome shotgun (WGS) entry which is preliminary data.</text>
</comment>
<dbReference type="InterPro" id="IPR016169">
    <property type="entry name" value="FAD-bd_PCMH_sub2"/>
</dbReference>
<evidence type="ECO:0000256" key="2">
    <source>
        <dbReference type="ARBA" id="ARBA00006337"/>
    </source>
</evidence>
<protein>
    <submittedName>
        <fullName evidence="14">CBS domain containing-hemolysin-like protein</fullName>
    </submittedName>
</protein>
<evidence type="ECO:0000256" key="11">
    <source>
        <dbReference type="SAM" id="Phobius"/>
    </source>
</evidence>
<dbReference type="EMBL" id="JAFBEV010000001">
    <property type="protein sequence ID" value="MBM7656719.1"/>
    <property type="molecule type" value="Genomic_DNA"/>
</dbReference>
<dbReference type="PANTHER" id="PTHR43099">
    <property type="entry name" value="UPF0053 PROTEIN YRKA"/>
    <property type="match status" value="1"/>
</dbReference>
<dbReference type="CDD" id="cd04590">
    <property type="entry name" value="CBS_pair_CorC_HlyC_assoc"/>
    <property type="match status" value="1"/>
</dbReference>
<dbReference type="RefSeq" id="WP_205005073.1">
    <property type="nucleotide sequence ID" value="NZ_CBCRXA010000001.1"/>
</dbReference>
<dbReference type="InterPro" id="IPR002550">
    <property type="entry name" value="CNNM"/>
</dbReference>
<keyword evidence="4 10" id="KW-0812">Transmembrane</keyword>
<gene>
    <name evidence="14" type="ORF">JOC27_000155</name>
</gene>
<dbReference type="Pfam" id="PF00571">
    <property type="entry name" value="CBS"/>
    <property type="match status" value="2"/>
</dbReference>
<dbReference type="PROSITE" id="PS51846">
    <property type="entry name" value="CNNM"/>
    <property type="match status" value="1"/>
</dbReference>
<evidence type="ECO:0000259" key="13">
    <source>
        <dbReference type="PROSITE" id="PS51846"/>
    </source>
</evidence>
<feature type="transmembrane region" description="Helical" evidence="11">
    <location>
        <begin position="135"/>
        <end position="157"/>
    </location>
</feature>
<reference evidence="14 15" key="1">
    <citation type="submission" date="2021-01" db="EMBL/GenBank/DDBJ databases">
        <title>Genomic Encyclopedia of Type Strains, Phase IV (KMG-IV): sequencing the most valuable type-strain genomes for metagenomic binning, comparative biology and taxonomic classification.</title>
        <authorList>
            <person name="Goeker M."/>
        </authorList>
    </citation>
    <scope>NUCLEOTIDE SEQUENCE [LARGE SCALE GENOMIC DNA]</scope>
    <source>
        <strain evidence="14 15">DSM 100968</strain>
    </source>
</reference>
<evidence type="ECO:0000259" key="12">
    <source>
        <dbReference type="PROSITE" id="PS51371"/>
    </source>
</evidence>
<evidence type="ECO:0000256" key="8">
    <source>
        <dbReference type="ARBA" id="ARBA00023136"/>
    </source>
</evidence>
<feature type="transmembrane region" description="Helical" evidence="11">
    <location>
        <begin position="98"/>
        <end position="123"/>
    </location>
</feature>
<evidence type="ECO:0000256" key="9">
    <source>
        <dbReference type="PROSITE-ProRule" id="PRU00703"/>
    </source>
</evidence>
<dbReference type="Pfam" id="PF03471">
    <property type="entry name" value="CorC_HlyC"/>
    <property type="match status" value="1"/>
</dbReference>
<evidence type="ECO:0000256" key="4">
    <source>
        <dbReference type="ARBA" id="ARBA00022692"/>
    </source>
</evidence>
<evidence type="ECO:0000256" key="3">
    <source>
        <dbReference type="ARBA" id="ARBA00022475"/>
    </source>
</evidence>
<dbReference type="PANTHER" id="PTHR43099:SF2">
    <property type="entry name" value="UPF0053 PROTEIN YRKA"/>
    <property type="match status" value="1"/>
</dbReference>
<dbReference type="InterPro" id="IPR046342">
    <property type="entry name" value="CBS_dom_sf"/>
</dbReference>
<proteinExistence type="inferred from homology"/>
<name>A0ABS2Q4K6_9BACL</name>
<dbReference type="InterPro" id="IPR005170">
    <property type="entry name" value="Transptr-assoc_dom"/>
</dbReference>
<feature type="transmembrane region" description="Helical" evidence="11">
    <location>
        <begin position="6"/>
        <end position="28"/>
    </location>
</feature>
<dbReference type="InterPro" id="IPR036318">
    <property type="entry name" value="FAD-bd_PCMH-like_sf"/>
</dbReference>
<keyword evidence="15" id="KW-1185">Reference proteome</keyword>
<keyword evidence="5" id="KW-0677">Repeat</keyword>
<dbReference type="InterPro" id="IPR044751">
    <property type="entry name" value="Ion_transp-like_CBS"/>
</dbReference>
<dbReference type="InterPro" id="IPR051676">
    <property type="entry name" value="UPF0053_domain"/>
</dbReference>
<evidence type="ECO:0000256" key="10">
    <source>
        <dbReference type="PROSITE-ProRule" id="PRU01193"/>
    </source>
</evidence>
<accession>A0ABS2Q4K6</accession>
<sequence>MQESLGVLTIILLIIFTAFFVAEEFAIVKIRSTRLDELIKQGNRRAGATKKIVTDLNAYLSTTQLGISVTALLLGWIGEPTVSHLLHPLLDSIGLQGALAATVATVVSFLIVTILSVVLGELAPKGIAIQKAEQISLALAYPLIWTHRLFFPFIWLLNTLSNLVMRLVGIQPDAEHDQALTEGELRLTLSDSFKSGEITQGELRYMNRIFDFDDRTAREVMVPRTEMVCIYEEDPLDETLQVIRNEKFTRFPVAKEDKDHVIGIINIKDIFTDILDKNLHTLNDYIRPILSVIETTPVRVLLEKMQKESIHMAVLTDEYGGTSGLVTVEDILEEIVGEIRDEFDEAEEPLIKTIDKNQALVSGKLLIARINQIFQIDIEEEGIDTIGGWMLAEDPNIREGSILQYDHVTFEVIRMDAHHILNIKVKKIVAAQESAK</sequence>
<feature type="domain" description="CBS" evidence="12">
    <location>
        <begin position="221"/>
        <end position="282"/>
    </location>
</feature>
<evidence type="ECO:0000256" key="7">
    <source>
        <dbReference type="ARBA" id="ARBA00023122"/>
    </source>
</evidence>
<comment type="subcellular location">
    <subcellularLocation>
        <location evidence="1">Cell membrane</location>
        <topology evidence="1">Multi-pass membrane protein</topology>
    </subcellularLocation>
</comment>
<comment type="similarity">
    <text evidence="2">Belongs to the UPF0053 family.</text>
</comment>
<evidence type="ECO:0000256" key="1">
    <source>
        <dbReference type="ARBA" id="ARBA00004651"/>
    </source>
</evidence>
<evidence type="ECO:0000256" key="5">
    <source>
        <dbReference type="ARBA" id="ARBA00022737"/>
    </source>
</evidence>
<keyword evidence="7 9" id="KW-0129">CBS domain</keyword>
<evidence type="ECO:0000313" key="15">
    <source>
        <dbReference type="Proteomes" id="UP000823201"/>
    </source>
</evidence>
<dbReference type="Pfam" id="PF01595">
    <property type="entry name" value="CNNM"/>
    <property type="match status" value="1"/>
</dbReference>
<dbReference type="SMART" id="SM01091">
    <property type="entry name" value="CorC_HlyC"/>
    <property type="match status" value="1"/>
</dbReference>
<dbReference type="SUPFAM" id="SSF54631">
    <property type="entry name" value="CBS-domain pair"/>
    <property type="match status" value="1"/>
</dbReference>
<dbReference type="Gene3D" id="3.10.580.10">
    <property type="entry name" value="CBS-domain"/>
    <property type="match status" value="1"/>
</dbReference>
<evidence type="ECO:0000256" key="6">
    <source>
        <dbReference type="ARBA" id="ARBA00022989"/>
    </source>
</evidence>
<dbReference type="Gene3D" id="3.30.465.10">
    <property type="match status" value="1"/>
</dbReference>
<dbReference type="SMART" id="SM00116">
    <property type="entry name" value="CBS"/>
    <property type="match status" value="2"/>
</dbReference>